<comment type="caution">
    <text evidence="2">The sequence shown here is derived from an EMBL/GenBank/DDBJ whole genome shotgun (WGS) entry which is preliminary data.</text>
</comment>
<feature type="region of interest" description="Disordered" evidence="1">
    <location>
        <begin position="17"/>
        <end position="49"/>
    </location>
</feature>
<sequence length="92" mass="10573">MFEFQQRSSADILRHKVVREDGRDSETNRGRITRRKRQPSGLTSGSLQVGVESEELHCKMLLQPRQHGTRESLLAQRGQTQHNFSSFLQAPI</sequence>
<dbReference type="EMBL" id="BPLR01002242">
    <property type="protein sequence ID" value="GIX71654.1"/>
    <property type="molecule type" value="Genomic_DNA"/>
</dbReference>
<name>A0AAV4MLJ0_CAEEX</name>
<evidence type="ECO:0000313" key="2">
    <source>
        <dbReference type="EMBL" id="GIX71654.1"/>
    </source>
</evidence>
<gene>
    <name evidence="2" type="ORF">CEXT_146481</name>
</gene>
<reference evidence="2 3" key="1">
    <citation type="submission" date="2021-06" db="EMBL/GenBank/DDBJ databases">
        <title>Caerostris extrusa draft genome.</title>
        <authorList>
            <person name="Kono N."/>
            <person name="Arakawa K."/>
        </authorList>
    </citation>
    <scope>NUCLEOTIDE SEQUENCE [LARGE SCALE GENOMIC DNA]</scope>
</reference>
<protein>
    <submittedName>
        <fullName evidence="2">Uncharacterized protein</fullName>
    </submittedName>
</protein>
<feature type="compositionally biased region" description="Basic and acidic residues" evidence="1">
    <location>
        <begin position="17"/>
        <end position="29"/>
    </location>
</feature>
<organism evidence="2 3">
    <name type="scientific">Caerostris extrusa</name>
    <name type="common">Bark spider</name>
    <name type="synonym">Caerostris bankana</name>
    <dbReference type="NCBI Taxonomy" id="172846"/>
    <lineage>
        <taxon>Eukaryota</taxon>
        <taxon>Metazoa</taxon>
        <taxon>Ecdysozoa</taxon>
        <taxon>Arthropoda</taxon>
        <taxon>Chelicerata</taxon>
        <taxon>Arachnida</taxon>
        <taxon>Araneae</taxon>
        <taxon>Araneomorphae</taxon>
        <taxon>Entelegynae</taxon>
        <taxon>Araneoidea</taxon>
        <taxon>Araneidae</taxon>
        <taxon>Caerostris</taxon>
    </lineage>
</organism>
<evidence type="ECO:0000256" key="1">
    <source>
        <dbReference type="SAM" id="MobiDB-lite"/>
    </source>
</evidence>
<dbReference type="Proteomes" id="UP001054945">
    <property type="component" value="Unassembled WGS sequence"/>
</dbReference>
<keyword evidence="3" id="KW-1185">Reference proteome</keyword>
<accession>A0AAV4MLJ0</accession>
<dbReference type="AlphaFoldDB" id="A0AAV4MLJ0"/>
<evidence type="ECO:0000313" key="3">
    <source>
        <dbReference type="Proteomes" id="UP001054945"/>
    </source>
</evidence>
<proteinExistence type="predicted"/>